<gene>
    <name evidence="3" type="ORF">NC803_08355</name>
    <name evidence="4" type="ORF">NC856_09335</name>
</gene>
<feature type="domain" description="Phage tail collar" evidence="1">
    <location>
        <begin position="670"/>
        <end position="717"/>
    </location>
</feature>
<dbReference type="Proteomes" id="UP001165569">
    <property type="component" value="Unassembled WGS sequence"/>
</dbReference>
<reference evidence="3" key="1">
    <citation type="submission" date="2022-04" db="EMBL/GenBank/DDBJ databases">
        <title>Brenneria sp. isolated from walnut trees in Serbia.</title>
        <authorList>
            <person name="Gasic K."/>
            <person name="Zlatkovic N."/>
            <person name="Kuzmanovic N."/>
        </authorList>
    </citation>
    <scope>NUCLEOTIDE SEQUENCE</scope>
    <source>
        <strain evidence="4">KBI 423</strain>
        <strain evidence="3">KBI 447</strain>
    </source>
</reference>
<dbReference type="EMBL" id="JAMPJT010000005">
    <property type="protein sequence ID" value="MCV9878859.1"/>
    <property type="molecule type" value="Genomic_DNA"/>
</dbReference>
<evidence type="ECO:0000259" key="1">
    <source>
        <dbReference type="Pfam" id="PF07484"/>
    </source>
</evidence>
<sequence length="815" mass="83941">MANLPEKQEWIDGIYQLETSDPVVGGPGGVSNRQAEQLADRTAYLKKELESTGEDLQAHIDAADPHTQYAPKASPALTGTPTAPTAAAGVNNAQIATTAYVMAAVAALVNGSPGALDTLKELAGALGDDPNFSTTVLNKLAQKLEKEQNGADIPDKAKFMANIGLKSAATRAVGSAASNIPDITVGDGRYLGKTATATAASKLAAARKIAGVTFDGTSDIALTPANVGALATTGGTLTGNLVSKVADALRMIYGGYGVIQRNDGSAFYLLLTKKNDANGSFNSLRPLRIDLATGDIQFGHIANAAILQEKGQRVYSPNNKPTAADIGALPAGGTAAAATKLSMARKIAGVSFNGTADIALTPANVGALPAAGTAAAATKLATARKINGVAFDGSADITLTPANIGALPIAGGTMTGQLTLNNILKVAGKSGFLPDSQGAHICWNRIHGSGRTDFVNHKGSGGGGFVFWNGDAESQNELASLNAAGSLFVTGTISESGKRVYSPNNKPTAADIGALPAGGTAAAANKLATARKINGVAFDGSADITLTPANIQAVANYKPYSGIAEYTDDTAWLAGLEATSNCIGSQSITKTSKGGAWKAFISVRHRSGVGDGTKYGFVLTDEHMNNTSPAFFSFRKQFSGTWSDPYIFYHTGNKPTAADVGAIGKGELTGIPLPYPSATAPAGWLKCNGQAFDKAKYPKLAALYSSGKLPDLRGEFIRGWDDARGVDASRVMLSAQSDAMQPITAGWTIDDQTTDTTYPPSGALYSDGIGTVNYDAGSDRSSNGAKAHFDSSRVTRTASETRPRNIAFNYIVRAA</sequence>
<evidence type="ECO:0000313" key="6">
    <source>
        <dbReference type="Proteomes" id="UP001165569"/>
    </source>
</evidence>
<accession>A0AA42C526</accession>
<dbReference type="SUPFAM" id="SSF88874">
    <property type="entry name" value="Receptor-binding domain of short tail fibre protein gp12"/>
    <property type="match status" value="1"/>
</dbReference>
<dbReference type="AlphaFoldDB" id="A0AA42C526"/>
<evidence type="ECO:0000313" key="4">
    <source>
        <dbReference type="EMBL" id="MCV9882476.1"/>
    </source>
</evidence>
<dbReference type="InterPro" id="IPR051934">
    <property type="entry name" value="Phage_Tail_Fiber_Structural"/>
</dbReference>
<organism evidence="3 6">
    <name type="scientific">Brenneria izbisi</name>
    <dbReference type="NCBI Taxonomy" id="2939450"/>
    <lineage>
        <taxon>Bacteria</taxon>
        <taxon>Pseudomonadati</taxon>
        <taxon>Pseudomonadota</taxon>
        <taxon>Gammaproteobacteria</taxon>
        <taxon>Enterobacterales</taxon>
        <taxon>Pectobacteriaceae</taxon>
        <taxon>Brenneria</taxon>
    </lineage>
</organism>
<evidence type="ECO:0000259" key="2">
    <source>
        <dbReference type="Pfam" id="PF21446"/>
    </source>
</evidence>
<dbReference type="Gene3D" id="3.90.1340.10">
    <property type="entry name" value="Phage tail collar domain"/>
    <property type="match status" value="1"/>
</dbReference>
<comment type="caution">
    <text evidence="3">The sequence shown here is derived from an EMBL/GenBank/DDBJ whole genome shotgun (WGS) entry which is preliminary data.</text>
</comment>
<evidence type="ECO:0000313" key="5">
    <source>
        <dbReference type="Proteomes" id="UP001165568"/>
    </source>
</evidence>
<evidence type="ECO:0000313" key="3">
    <source>
        <dbReference type="EMBL" id="MCV9878859.1"/>
    </source>
</evidence>
<dbReference type="Pfam" id="PF07484">
    <property type="entry name" value="Collar"/>
    <property type="match status" value="1"/>
</dbReference>
<dbReference type="Proteomes" id="UP001165568">
    <property type="component" value="Unassembled WGS sequence"/>
</dbReference>
<dbReference type="EMBL" id="JAMPJU010000005">
    <property type="protein sequence ID" value="MCV9882476.1"/>
    <property type="molecule type" value="Genomic_DNA"/>
</dbReference>
<dbReference type="PANTHER" id="PTHR35191">
    <property type="entry name" value="PROPHAGE SIDE TAIL FIBER PROTEIN HOMOLOG STFQ-RELATED"/>
    <property type="match status" value="1"/>
</dbReference>
<dbReference type="InterPro" id="IPR048390">
    <property type="entry name" value="Gp34_trimer"/>
</dbReference>
<proteinExistence type="predicted"/>
<dbReference type="RefSeq" id="WP_264090155.1">
    <property type="nucleotide sequence ID" value="NZ_JAMPJT010000005.1"/>
</dbReference>
<dbReference type="PANTHER" id="PTHR35191:SF1">
    <property type="entry name" value="PROPHAGE SIDE TAIL FIBER PROTEIN HOMOLOG STFQ-RELATED"/>
    <property type="match status" value="1"/>
</dbReference>
<dbReference type="Pfam" id="PF21446">
    <property type="entry name" value="Gp34_trimer"/>
    <property type="match status" value="1"/>
</dbReference>
<feature type="domain" description="Long-tail fiber proximal subunit trimerization" evidence="2">
    <location>
        <begin position="220"/>
        <end position="289"/>
    </location>
</feature>
<dbReference type="InterPro" id="IPR011083">
    <property type="entry name" value="Phage_tail_collar_dom"/>
</dbReference>
<keyword evidence="5" id="KW-1185">Reference proteome</keyword>
<protein>
    <submittedName>
        <fullName evidence="3">Tail fiber protein</fullName>
    </submittedName>
</protein>
<name>A0AA42C526_9GAMM</name>
<dbReference type="InterPro" id="IPR037053">
    <property type="entry name" value="Phage_tail_collar_dom_sf"/>
</dbReference>